<dbReference type="RefSeq" id="WP_317626114.1">
    <property type="nucleotide sequence ID" value="NZ_JANFFA010000002.1"/>
</dbReference>
<protein>
    <submittedName>
        <fullName evidence="1">DUF1801 domain-containing protein</fullName>
    </submittedName>
</protein>
<name>A0AAJ1UBB1_9RHOB</name>
<organism evidence="1 2">
    <name type="scientific">Rhodalgimonas zhirmunskyi</name>
    <dbReference type="NCBI Taxonomy" id="2964767"/>
    <lineage>
        <taxon>Bacteria</taxon>
        <taxon>Pseudomonadati</taxon>
        <taxon>Pseudomonadota</taxon>
        <taxon>Alphaproteobacteria</taxon>
        <taxon>Rhodobacterales</taxon>
        <taxon>Roseobacteraceae</taxon>
        <taxon>Rhodalgimonas</taxon>
    </lineage>
</organism>
<proteinExistence type="predicted"/>
<reference evidence="1" key="2">
    <citation type="submission" date="2023-04" db="EMBL/GenBank/DDBJ databases">
        <title>'Rhodoalgimonas zhirmunskyi' gen. nov., isolated from a red alga.</title>
        <authorList>
            <person name="Nedashkovskaya O.I."/>
            <person name="Otstavnykh N.Y."/>
            <person name="Bystritskaya E.P."/>
            <person name="Balabanova L.A."/>
            <person name="Isaeva M.P."/>
        </authorList>
    </citation>
    <scope>NUCLEOTIDE SEQUENCE</scope>
    <source>
        <strain evidence="1">10Alg 79</strain>
    </source>
</reference>
<dbReference type="EMBL" id="JANFFA010000002">
    <property type="protein sequence ID" value="MDQ2094518.1"/>
    <property type="molecule type" value="Genomic_DNA"/>
</dbReference>
<evidence type="ECO:0000313" key="2">
    <source>
        <dbReference type="Proteomes" id="UP001227162"/>
    </source>
</evidence>
<dbReference type="Proteomes" id="UP001227162">
    <property type="component" value="Unassembled WGS sequence"/>
</dbReference>
<accession>A0AAJ1UBB1</accession>
<dbReference type="SUPFAM" id="SSF159888">
    <property type="entry name" value="YdhG-like"/>
    <property type="match status" value="1"/>
</dbReference>
<keyword evidence="2" id="KW-1185">Reference proteome</keyword>
<comment type="caution">
    <text evidence="1">The sequence shown here is derived from an EMBL/GenBank/DDBJ whole genome shotgun (WGS) entry which is preliminary data.</text>
</comment>
<dbReference type="AlphaFoldDB" id="A0AAJ1UBB1"/>
<gene>
    <name evidence="1" type="ORF">NOI20_10395</name>
</gene>
<sequence length="133" mass="14731">MTPEVAAVFDSFPTSAQDILFGIRRLIFEIANGSPDIGPLKEALRWGQPAYLTPSGAGSTIRLGMTKTGEPALFVHCRTSLIEDFRPLAPKSMRFEGRRAVLFEEKSRPDKESLALLIRAALSYHRRSERVAG</sequence>
<evidence type="ECO:0000313" key="1">
    <source>
        <dbReference type="EMBL" id="MDQ2094518.1"/>
    </source>
</evidence>
<reference evidence="1" key="1">
    <citation type="submission" date="2022-07" db="EMBL/GenBank/DDBJ databases">
        <authorList>
            <person name="Otstavnykh N."/>
            <person name="Isaeva M."/>
            <person name="Bystritskaya E."/>
        </authorList>
    </citation>
    <scope>NUCLEOTIDE SEQUENCE</scope>
    <source>
        <strain evidence="1">10Alg 79</strain>
    </source>
</reference>